<evidence type="ECO:0000256" key="6">
    <source>
        <dbReference type="ARBA" id="ARBA00023098"/>
    </source>
</evidence>
<dbReference type="HAMAP" id="MF_00392">
    <property type="entry name" value="LpxB"/>
    <property type="match status" value="1"/>
</dbReference>
<organism evidence="8">
    <name type="scientific">hydrothermal vent metagenome</name>
    <dbReference type="NCBI Taxonomy" id="652676"/>
    <lineage>
        <taxon>unclassified sequences</taxon>
        <taxon>metagenomes</taxon>
        <taxon>ecological metagenomes</taxon>
    </lineage>
</organism>
<dbReference type="GO" id="GO:0008915">
    <property type="term" value="F:lipid-A-disaccharide synthase activity"/>
    <property type="evidence" value="ECO:0007669"/>
    <property type="project" value="UniProtKB-EC"/>
</dbReference>
<dbReference type="EC" id="2.4.1.182" evidence="1"/>
<reference evidence="8" key="1">
    <citation type="submission" date="2018-06" db="EMBL/GenBank/DDBJ databases">
        <authorList>
            <person name="Zhirakovskaya E."/>
        </authorList>
    </citation>
    <scope>NUCLEOTIDE SEQUENCE</scope>
</reference>
<dbReference type="PANTHER" id="PTHR30372">
    <property type="entry name" value="LIPID-A-DISACCHARIDE SYNTHASE"/>
    <property type="match status" value="1"/>
</dbReference>
<evidence type="ECO:0000256" key="5">
    <source>
        <dbReference type="ARBA" id="ARBA00022679"/>
    </source>
</evidence>
<evidence type="ECO:0000313" key="8">
    <source>
        <dbReference type="EMBL" id="VAW99390.1"/>
    </source>
</evidence>
<dbReference type="GO" id="GO:0016020">
    <property type="term" value="C:membrane"/>
    <property type="evidence" value="ECO:0007669"/>
    <property type="project" value="GOC"/>
</dbReference>
<sequence length="377" mass="42204">MKTVLIVAGEASGDAHGARLVTAVHKKEPMVEFYGVGGSNMREAGVDIHIDAAELAVVGLWEVIAHRKVIFAALDKLKQQLKSSPPNLLLLIDYAEFNLKLAEYAKSIDIKVLFYISPQVWAWRQGRVNKIRNCVDTMAVIFNFEKEFYLKHNVPSKYVGHPLSHDVKVSCDREPFLEKNNIPASHLVLGLFPGSRKSEIKRLLPIILKTAEILKQQNPQLEFLLPLASTLTEQDLKPFLDASALDIHIIKDDAFNVMNACNAIVTVSGTVTLEIALIGTPLIIINKVSWLTYLIVKRMIKIPYIGLCNIVANKLIAEEFIQKDAKPKKMAHALAELLNNKDKKRKTREELGLIHQLLIDAPVDISISDLTLEMLKD</sequence>
<dbReference type="InterPro" id="IPR003835">
    <property type="entry name" value="Glyco_trans_19"/>
</dbReference>
<keyword evidence="6" id="KW-0443">Lipid metabolism</keyword>
<keyword evidence="5 8" id="KW-0808">Transferase</keyword>
<evidence type="ECO:0000256" key="1">
    <source>
        <dbReference type="ARBA" id="ARBA00012687"/>
    </source>
</evidence>
<protein>
    <recommendedName>
        <fullName evidence="1">lipid-A-disaccharide synthase</fullName>
        <ecNumber evidence="1">2.4.1.182</ecNumber>
    </recommendedName>
</protein>
<keyword evidence="2" id="KW-0444">Lipid biosynthesis</keyword>
<proteinExistence type="inferred from homology"/>
<evidence type="ECO:0000256" key="7">
    <source>
        <dbReference type="ARBA" id="ARBA00048975"/>
    </source>
</evidence>
<dbReference type="GO" id="GO:0009245">
    <property type="term" value="P:lipid A biosynthetic process"/>
    <property type="evidence" value="ECO:0007669"/>
    <property type="project" value="UniProtKB-KW"/>
</dbReference>
<dbReference type="GO" id="GO:0005543">
    <property type="term" value="F:phospholipid binding"/>
    <property type="evidence" value="ECO:0007669"/>
    <property type="project" value="TreeGrafter"/>
</dbReference>
<accession>A0A3B1ACP3</accession>
<comment type="catalytic activity">
    <reaction evidence="7">
        <text>a lipid X + a UDP-2-N,3-O-bis[(3R)-3-hydroxyacyl]-alpha-D-glucosamine = a lipid A disaccharide + UDP + H(+)</text>
        <dbReference type="Rhea" id="RHEA:67828"/>
        <dbReference type="ChEBI" id="CHEBI:15378"/>
        <dbReference type="ChEBI" id="CHEBI:58223"/>
        <dbReference type="ChEBI" id="CHEBI:137748"/>
        <dbReference type="ChEBI" id="CHEBI:176338"/>
        <dbReference type="ChEBI" id="CHEBI:176343"/>
        <dbReference type="EC" id="2.4.1.182"/>
    </reaction>
</comment>
<dbReference type="NCBIfam" id="TIGR00215">
    <property type="entry name" value="lpxB"/>
    <property type="match status" value="1"/>
</dbReference>
<evidence type="ECO:0000256" key="3">
    <source>
        <dbReference type="ARBA" id="ARBA00022556"/>
    </source>
</evidence>
<name>A0A3B1ACP3_9ZZZZ</name>
<dbReference type="AlphaFoldDB" id="A0A3B1ACP3"/>
<dbReference type="PANTHER" id="PTHR30372:SF4">
    <property type="entry name" value="LIPID-A-DISACCHARIDE SYNTHASE, MITOCHONDRIAL-RELATED"/>
    <property type="match status" value="1"/>
</dbReference>
<gene>
    <name evidence="8" type="ORF">MNBD_GAMMA23-1930</name>
</gene>
<evidence type="ECO:0000256" key="2">
    <source>
        <dbReference type="ARBA" id="ARBA00022516"/>
    </source>
</evidence>
<dbReference type="Pfam" id="PF02684">
    <property type="entry name" value="LpxB"/>
    <property type="match status" value="1"/>
</dbReference>
<dbReference type="EMBL" id="UOFT01000077">
    <property type="protein sequence ID" value="VAW99390.1"/>
    <property type="molecule type" value="Genomic_DNA"/>
</dbReference>
<dbReference type="SUPFAM" id="SSF53756">
    <property type="entry name" value="UDP-Glycosyltransferase/glycogen phosphorylase"/>
    <property type="match status" value="1"/>
</dbReference>
<evidence type="ECO:0000256" key="4">
    <source>
        <dbReference type="ARBA" id="ARBA00022676"/>
    </source>
</evidence>
<keyword evidence="3" id="KW-0441">Lipid A biosynthesis</keyword>
<keyword evidence="4 8" id="KW-0328">Glycosyltransferase</keyword>